<dbReference type="InterPro" id="IPR050903">
    <property type="entry name" value="Bact_Chemotaxis_MeTrfase"/>
</dbReference>
<dbReference type="PRINTS" id="PR00996">
    <property type="entry name" value="CHERMTFRASE"/>
</dbReference>
<keyword evidence="1" id="KW-0489">Methyltransferase</keyword>
<dbReference type="InterPro" id="IPR022642">
    <property type="entry name" value="CheR_C"/>
</dbReference>
<dbReference type="GO" id="GO:0032259">
    <property type="term" value="P:methylation"/>
    <property type="evidence" value="ECO:0007669"/>
    <property type="project" value="UniProtKB-KW"/>
</dbReference>
<dbReference type="Gene3D" id="3.40.50.150">
    <property type="entry name" value="Vaccinia Virus protein VP39"/>
    <property type="match status" value="1"/>
</dbReference>
<proteinExistence type="predicted"/>
<evidence type="ECO:0000313" key="5">
    <source>
        <dbReference type="EMBL" id="MDF9409324.1"/>
    </source>
</evidence>
<evidence type="ECO:0000256" key="1">
    <source>
        <dbReference type="ARBA" id="ARBA00022603"/>
    </source>
</evidence>
<accession>A0A9X4JTU7</accession>
<dbReference type="SUPFAM" id="SSF47757">
    <property type="entry name" value="Chemotaxis receptor methyltransferase CheR, N-terminal domain"/>
    <property type="match status" value="1"/>
</dbReference>
<dbReference type="EMBL" id="JAKOAV010000028">
    <property type="protein sequence ID" value="MDF9409324.1"/>
    <property type="molecule type" value="Genomic_DNA"/>
</dbReference>
<dbReference type="InterPro" id="IPR029063">
    <property type="entry name" value="SAM-dependent_MTases_sf"/>
</dbReference>
<dbReference type="Proteomes" id="UP001154312">
    <property type="component" value="Unassembled WGS sequence"/>
</dbReference>
<dbReference type="AlphaFoldDB" id="A0A9X4JTU7"/>
<evidence type="ECO:0000313" key="6">
    <source>
        <dbReference type="Proteomes" id="UP001154312"/>
    </source>
</evidence>
<dbReference type="SUPFAM" id="SSF53335">
    <property type="entry name" value="S-adenosyl-L-methionine-dependent methyltransferases"/>
    <property type="match status" value="1"/>
</dbReference>
<dbReference type="RefSeq" id="WP_277444779.1">
    <property type="nucleotide sequence ID" value="NZ_JAKOAV010000028.1"/>
</dbReference>
<dbReference type="PANTHER" id="PTHR24422">
    <property type="entry name" value="CHEMOTAXIS PROTEIN METHYLTRANSFERASE"/>
    <property type="match status" value="1"/>
</dbReference>
<name>A0A9X4JTU7_9FIRM</name>
<dbReference type="InterPro" id="IPR000780">
    <property type="entry name" value="CheR_MeTrfase"/>
</dbReference>
<dbReference type="Pfam" id="PF01739">
    <property type="entry name" value="CheR"/>
    <property type="match status" value="1"/>
</dbReference>
<feature type="domain" description="CheR-type methyltransferase" evidence="4">
    <location>
        <begin position="1"/>
        <end position="256"/>
    </location>
</feature>
<keyword evidence="2" id="KW-0808">Transferase</keyword>
<evidence type="ECO:0000259" key="4">
    <source>
        <dbReference type="PROSITE" id="PS50123"/>
    </source>
</evidence>
<dbReference type="PANTHER" id="PTHR24422:SF19">
    <property type="entry name" value="CHEMOTAXIS PROTEIN METHYLTRANSFERASE"/>
    <property type="match status" value="1"/>
</dbReference>
<dbReference type="InterPro" id="IPR022641">
    <property type="entry name" value="CheR_N"/>
</dbReference>
<dbReference type="Pfam" id="PF03705">
    <property type="entry name" value="CheR_N"/>
    <property type="match status" value="1"/>
</dbReference>
<gene>
    <name evidence="5" type="ORF">L7E55_13325</name>
</gene>
<sequence>MDFSLFKDRIRSNFKLDLNAYKENQLKRRLDSLMTKQKINNGDYAGFFKLLNSDRKAYTDFLDTVTINVSEFFRDKSMFSVLEEKVMPMLLEKGALKVWSAACSNGAEPYSIAIILHELSPNRRHQIEGTDLDRNILQAAADACYNQDQVRNVSGPRLDKYFRKEGNMYYLHDNIKNMVNLRQHDLLLDQYGQSYDLIACRNVMIYFTREAQDVLNNKFVKALKPGGVLFIGASEMIFNYKELGLEKIASCYYLRK</sequence>
<evidence type="ECO:0000256" key="2">
    <source>
        <dbReference type="ARBA" id="ARBA00022679"/>
    </source>
</evidence>
<dbReference type="GO" id="GO:0008757">
    <property type="term" value="F:S-adenosylmethionine-dependent methyltransferase activity"/>
    <property type="evidence" value="ECO:0007669"/>
    <property type="project" value="InterPro"/>
</dbReference>
<evidence type="ECO:0000256" key="3">
    <source>
        <dbReference type="ARBA" id="ARBA00022691"/>
    </source>
</evidence>
<reference evidence="5" key="1">
    <citation type="submission" date="2022-02" db="EMBL/GenBank/DDBJ databases">
        <authorList>
            <person name="Leng L."/>
        </authorList>
    </citation>
    <scope>NUCLEOTIDE SEQUENCE</scope>
    <source>
        <strain evidence="5">JI</strain>
    </source>
</reference>
<protein>
    <submittedName>
        <fullName evidence="5">Protein-glutamate O-methyltransferase CheR</fullName>
    </submittedName>
</protein>
<dbReference type="SMART" id="SM00138">
    <property type="entry name" value="MeTrc"/>
    <property type="match status" value="1"/>
</dbReference>
<organism evidence="5 6">
    <name type="scientific">Pelotomaculum isophthalicicum JI</name>
    <dbReference type="NCBI Taxonomy" id="947010"/>
    <lineage>
        <taxon>Bacteria</taxon>
        <taxon>Bacillati</taxon>
        <taxon>Bacillota</taxon>
        <taxon>Clostridia</taxon>
        <taxon>Eubacteriales</taxon>
        <taxon>Desulfotomaculaceae</taxon>
        <taxon>Pelotomaculum</taxon>
    </lineage>
</organism>
<dbReference type="PROSITE" id="PS50123">
    <property type="entry name" value="CHER"/>
    <property type="match status" value="1"/>
</dbReference>
<keyword evidence="3" id="KW-0949">S-adenosyl-L-methionine</keyword>
<comment type="caution">
    <text evidence="5">The sequence shown here is derived from an EMBL/GenBank/DDBJ whole genome shotgun (WGS) entry which is preliminary data.</text>
</comment>
<keyword evidence="6" id="KW-1185">Reference proteome</keyword>